<gene>
    <name evidence="2" type="ORF">ACFOE0_01060</name>
</gene>
<feature type="domain" description="ABC-three component systems C-terminal" evidence="1">
    <location>
        <begin position="68"/>
        <end position="180"/>
    </location>
</feature>
<dbReference type="EMBL" id="JBHRTD010000001">
    <property type="protein sequence ID" value="MFC3136782.1"/>
    <property type="molecule type" value="Genomic_DNA"/>
</dbReference>
<evidence type="ECO:0000313" key="2">
    <source>
        <dbReference type="EMBL" id="MFC3136782.1"/>
    </source>
</evidence>
<evidence type="ECO:0000313" key="3">
    <source>
        <dbReference type="Proteomes" id="UP001595621"/>
    </source>
</evidence>
<evidence type="ECO:0000259" key="1">
    <source>
        <dbReference type="Pfam" id="PF20285"/>
    </source>
</evidence>
<keyword evidence="3" id="KW-1185">Reference proteome</keyword>
<organism evidence="2 3">
    <name type="scientific">Shewanella submarina</name>
    <dbReference type="NCBI Taxonomy" id="2016376"/>
    <lineage>
        <taxon>Bacteria</taxon>
        <taxon>Pseudomonadati</taxon>
        <taxon>Pseudomonadota</taxon>
        <taxon>Gammaproteobacteria</taxon>
        <taxon>Alteromonadales</taxon>
        <taxon>Shewanellaceae</taxon>
        <taxon>Shewanella</taxon>
    </lineage>
</organism>
<sequence length="185" mass="21548">MSLLNRLRNVFIQGDYAGRDMVKNVLPKPTQLDHLSKAYKNEVTGKQLTFEFIDELLHYKTKKKERRDLAKKLFDAGLSEHLEDAEELKELITKLIMKYQHYNSAQKIITLLLAEVESIFNVEIKPKLHPQITMVEVKALIRTCIEIEISEKLGENVLEIYNRQINGMVFYLTGNCHLEWDDASL</sequence>
<accession>A0ABV7GCP3</accession>
<proteinExistence type="predicted"/>
<comment type="caution">
    <text evidence="2">The sequence shown here is derived from an EMBL/GenBank/DDBJ whole genome shotgun (WGS) entry which is preliminary data.</text>
</comment>
<dbReference type="Proteomes" id="UP001595621">
    <property type="component" value="Unassembled WGS sequence"/>
</dbReference>
<protein>
    <submittedName>
        <fullName evidence="2">ABC-three component system protein</fullName>
    </submittedName>
</protein>
<name>A0ABV7GCP3_9GAMM</name>
<dbReference type="RefSeq" id="WP_248936563.1">
    <property type="nucleotide sequence ID" value="NZ_JAKILF010000005.1"/>
</dbReference>
<dbReference type="InterPro" id="IPR046911">
    <property type="entry name" value="ABC-3C_CTD9"/>
</dbReference>
<reference evidence="3" key="1">
    <citation type="journal article" date="2019" name="Int. J. Syst. Evol. Microbiol.">
        <title>The Global Catalogue of Microorganisms (GCM) 10K type strain sequencing project: providing services to taxonomists for standard genome sequencing and annotation.</title>
        <authorList>
            <consortium name="The Broad Institute Genomics Platform"/>
            <consortium name="The Broad Institute Genome Sequencing Center for Infectious Disease"/>
            <person name="Wu L."/>
            <person name="Ma J."/>
        </authorList>
    </citation>
    <scope>NUCLEOTIDE SEQUENCE [LARGE SCALE GENOMIC DNA]</scope>
    <source>
        <strain evidence="3">KCTC 52277</strain>
    </source>
</reference>
<dbReference type="Pfam" id="PF20285">
    <property type="entry name" value="CTD9"/>
    <property type="match status" value="1"/>
</dbReference>